<accession>A0A409WS53</accession>
<feature type="compositionally biased region" description="Gly residues" evidence="1">
    <location>
        <begin position="1"/>
        <end position="11"/>
    </location>
</feature>
<evidence type="ECO:0000313" key="3">
    <source>
        <dbReference type="Proteomes" id="UP000283269"/>
    </source>
</evidence>
<feature type="region of interest" description="Disordered" evidence="1">
    <location>
        <begin position="1"/>
        <end position="35"/>
    </location>
</feature>
<sequence length="174" mass="18368">MSIGPFEGGVVAGAPRVSSDNSEVQGRLEKSHSSPCPVCPLQRTGWGTRTRPSSFGRGIVLLRAGLGGQVSARYVGVISVPGDTDDTPSEWVSSKAGLEGNTDLVGILAKFYGIPAIGFLEAWRRAVLRCWFVKSFAMGDTQGPLLTLTIDFSGVTTRLYEAGSHGTLGMANVH</sequence>
<organism evidence="2 3">
    <name type="scientific">Psilocybe cyanescens</name>
    <dbReference type="NCBI Taxonomy" id="93625"/>
    <lineage>
        <taxon>Eukaryota</taxon>
        <taxon>Fungi</taxon>
        <taxon>Dikarya</taxon>
        <taxon>Basidiomycota</taxon>
        <taxon>Agaricomycotina</taxon>
        <taxon>Agaricomycetes</taxon>
        <taxon>Agaricomycetidae</taxon>
        <taxon>Agaricales</taxon>
        <taxon>Agaricineae</taxon>
        <taxon>Strophariaceae</taxon>
        <taxon>Psilocybe</taxon>
    </lineage>
</organism>
<name>A0A409WS53_PSICY</name>
<reference evidence="2 3" key="1">
    <citation type="journal article" date="2018" name="Evol. Lett.">
        <title>Horizontal gene cluster transfer increased hallucinogenic mushroom diversity.</title>
        <authorList>
            <person name="Reynolds H.T."/>
            <person name="Vijayakumar V."/>
            <person name="Gluck-Thaler E."/>
            <person name="Korotkin H.B."/>
            <person name="Matheny P.B."/>
            <person name="Slot J.C."/>
        </authorList>
    </citation>
    <scope>NUCLEOTIDE SEQUENCE [LARGE SCALE GENOMIC DNA]</scope>
    <source>
        <strain evidence="2 3">2631</strain>
    </source>
</reference>
<protein>
    <submittedName>
        <fullName evidence="2">Uncharacterized protein</fullName>
    </submittedName>
</protein>
<dbReference type="Proteomes" id="UP000283269">
    <property type="component" value="Unassembled WGS sequence"/>
</dbReference>
<evidence type="ECO:0000313" key="2">
    <source>
        <dbReference type="EMBL" id="PPQ81338.1"/>
    </source>
</evidence>
<dbReference type="InParanoid" id="A0A409WS53"/>
<keyword evidence="3" id="KW-1185">Reference proteome</keyword>
<dbReference type="EMBL" id="NHYD01003264">
    <property type="protein sequence ID" value="PPQ81338.1"/>
    <property type="molecule type" value="Genomic_DNA"/>
</dbReference>
<evidence type="ECO:0000256" key="1">
    <source>
        <dbReference type="SAM" id="MobiDB-lite"/>
    </source>
</evidence>
<gene>
    <name evidence="2" type="ORF">CVT25_015094</name>
</gene>
<comment type="caution">
    <text evidence="2">The sequence shown here is derived from an EMBL/GenBank/DDBJ whole genome shotgun (WGS) entry which is preliminary data.</text>
</comment>
<dbReference type="AlphaFoldDB" id="A0A409WS53"/>
<proteinExistence type="predicted"/>